<dbReference type="AlphaFoldDB" id="A0A109JXX4"/>
<feature type="region of interest" description="Disordered" evidence="1">
    <location>
        <begin position="132"/>
        <end position="157"/>
    </location>
</feature>
<evidence type="ECO:0000256" key="1">
    <source>
        <dbReference type="SAM" id="MobiDB-lite"/>
    </source>
</evidence>
<evidence type="ECO:0000259" key="3">
    <source>
        <dbReference type="Pfam" id="PF04198"/>
    </source>
</evidence>
<organism evidence="4 5">
    <name type="scientific">Bradyrhizobium macuxiense</name>
    <dbReference type="NCBI Taxonomy" id="1755647"/>
    <lineage>
        <taxon>Bacteria</taxon>
        <taxon>Pseudomonadati</taxon>
        <taxon>Pseudomonadota</taxon>
        <taxon>Alphaproteobacteria</taxon>
        <taxon>Hyphomicrobiales</taxon>
        <taxon>Nitrobacteraceae</taxon>
        <taxon>Bradyrhizobium</taxon>
    </lineage>
</organism>
<keyword evidence="2" id="KW-0472">Membrane</keyword>
<evidence type="ECO:0000313" key="5">
    <source>
        <dbReference type="Proteomes" id="UP000057737"/>
    </source>
</evidence>
<dbReference type="Gene3D" id="3.40.50.1360">
    <property type="match status" value="1"/>
</dbReference>
<sequence>MVRGIVCKNAEYGNRARRRYPMTVGALVMWLAIVLVDEEFGRHRIKLKPKLERLHPRRVLAMIRHLDMALIVAIDLSEKSKAPEYGLINRTVWRALLSVGAVGDVCGHYLDAEAHVIDHELAACVVNPPTKDPGKVRSGFPKRSCSNKELTRDGDLT</sequence>
<name>A0A109JXX4_9BRAD</name>
<dbReference type="InterPro" id="IPR037171">
    <property type="entry name" value="NagB/RpiA_transferase-like"/>
</dbReference>
<dbReference type="GO" id="GO:0030246">
    <property type="term" value="F:carbohydrate binding"/>
    <property type="evidence" value="ECO:0007669"/>
    <property type="project" value="InterPro"/>
</dbReference>
<feature type="domain" description="Sugar-binding" evidence="3">
    <location>
        <begin position="57"/>
        <end position="126"/>
    </location>
</feature>
<comment type="caution">
    <text evidence="4">The sequence shown here is derived from an EMBL/GenBank/DDBJ whole genome shotgun (WGS) entry which is preliminary data.</text>
</comment>
<keyword evidence="5" id="KW-1185">Reference proteome</keyword>
<dbReference type="Pfam" id="PF04198">
    <property type="entry name" value="Sugar-bind"/>
    <property type="match status" value="1"/>
</dbReference>
<evidence type="ECO:0000256" key="2">
    <source>
        <dbReference type="SAM" id="Phobius"/>
    </source>
</evidence>
<proteinExistence type="predicted"/>
<dbReference type="SUPFAM" id="SSF100950">
    <property type="entry name" value="NagB/RpiA/CoA transferase-like"/>
    <property type="match status" value="1"/>
</dbReference>
<keyword evidence="2" id="KW-1133">Transmembrane helix</keyword>
<evidence type="ECO:0000313" key="4">
    <source>
        <dbReference type="EMBL" id="KWV57108.1"/>
    </source>
</evidence>
<dbReference type="InterPro" id="IPR007324">
    <property type="entry name" value="Sugar-bd_dom_put"/>
</dbReference>
<dbReference type="EMBL" id="LNCU01000044">
    <property type="protein sequence ID" value="KWV57108.1"/>
    <property type="molecule type" value="Genomic_DNA"/>
</dbReference>
<gene>
    <name evidence="4" type="ORF">AS156_03410</name>
</gene>
<keyword evidence="2" id="KW-0812">Transmembrane</keyword>
<dbReference type="Proteomes" id="UP000057737">
    <property type="component" value="Unassembled WGS sequence"/>
</dbReference>
<accession>A0A109JXX4</accession>
<reference evidence="4 5" key="1">
    <citation type="submission" date="2015-11" db="EMBL/GenBank/DDBJ databases">
        <title>Draft Genome Sequence of the Strain BR 10303 (Bradyrhizobium sp.) isolated from nodules of Centrolobium paraense.</title>
        <authorList>
            <person name="Zelli J.E."/>
            <person name="Simoes-Araujo J.L."/>
            <person name="Barauna A.C."/>
            <person name="Silva K."/>
        </authorList>
    </citation>
    <scope>NUCLEOTIDE SEQUENCE [LARGE SCALE GENOMIC DNA]</scope>
    <source>
        <strain evidence="4 5">BR 10303</strain>
    </source>
</reference>
<protein>
    <recommendedName>
        <fullName evidence="3">Sugar-binding domain-containing protein</fullName>
    </recommendedName>
</protein>
<feature type="transmembrane region" description="Helical" evidence="2">
    <location>
        <begin position="20"/>
        <end position="36"/>
    </location>
</feature>